<keyword evidence="1" id="KW-0472">Membrane</keyword>
<evidence type="ECO:0000313" key="2">
    <source>
        <dbReference type="EMBL" id="SFV67857.1"/>
    </source>
</evidence>
<dbReference type="AlphaFoldDB" id="A0A1W1CQ99"/>
<dbReference type="EMBL" id="FPHN01000233">
    <property type="protein sequence ID" value="SFV67857.1"/>
    <property type="molecule type" value="Genomic_DNA"/>
</dbReference>
<protein>
    <submittedName>
        <fullName evidence="2">Uncharacterized protein</fullName>
    </submittedName>
</protein>
<accession>A0A1W1CQ99</accession>
<keyword evidence="1" id="KW-0812">Transmembrane</keyword>
<sequence>MKLINEPTMEQIDDYNNQESKEKRKTIGLIILGLLIFAGVLSYIKITNNSVSDYIGTHNNPGINVTPN</sequence>
<organism evidence="2">
    <name type="scientific">hydrothermal vent metagenome</name>
    <dbReference type="NCBI Taxonomy" id="652676"/>
    <lineage>
        <taxon>unclassified sequences</taxon>
        <taxon>metagenomes</taxon>
        <taxon>ecological metagenomes</taxon>
    </lineage>
</organism>
<feature type="transmembrane region" description="Helical" evidence="1">
    <location>
        <begin position="26"/>
        <end position="44"/>
    </location>
</feature>
<name>A0A1W1CQ99_9ZZZZ</name>
<evidence type="ECO:0000256" key="1">
    <source>
        <dbReference type="SAM" id="Phobius"/>
    </source>
</evidence>
<reference evidence="2" key="1">
    <citation type="submission" date="2016-10" db="EMBL/GenBank/DDBJ databases">
        <authorList>
            <person name="de Groot N.N."/>
        </authorList>
    </citation>
    <scope>NUCLEOTIDE SEQUENCE</scope>
</reference>
<keyword evidence="1" id="KW-1133">Transmembrane helix</keyword>
<gene>
    <name evidence="2" type="ORF">MNB_SV-14-425</name>
</gene>
<proteinExistence type="predicted"/>